<sequence>MNNALYALEGSISAIRAFNDLLAAATYQGDPLNDISGGIHVLLGAQVDALAAAETALRGEITDLKKQVEKFSAESAPNSTESDRARELRQSFIQEKTKEGYESCDIAQALNLKKSTVERVIAQLRGKSGEPAQGVRKAGNA</sequence>
<organism evidence="1 2">
    <name type="scientific">Rhizobium rhizogenes</name>
    <name type="common">Agrobacterium rhizogenes</name>
    <dbReference type="NCBI Taxonomy" id="359"/>
    <lineage>
        <taxon>Bacteria</taxon>
        <taxon>Pseudomonadati</taxon>
        <taxon>Pseudomonadota</taxon>
        <taxon>Alphaproteobacteria</taxon>
        <taxon>Hyphomicrobiales</taxon>
        <taxon>Rhizobiaceae</taxon>
        <taxon>Rhizobium/Agrobacterium group</taxon>
        <taxon>Rhizobium</taxon>
    </lineage>
</organism>
<reference evidence="1 2" key="1">
    <citation type="journal article" date="2019" name="Appl. Microbiol. Biotechnol.">
        <title>Differential efficiency of wild type rhizogenic strains for rol gene transformation of plants.</title>
        <authorList>
            <person name="Desmet S."/>
            <person name="De Keyser E."/>
            <person name="Van Vaerenbergh J."/>
            <person name="Baeyen S."/>
            <person name="Van Huylenbroeck J."/>
            <person name="Geelen D."/>
            <person name="Dhooghe E."/>
        </authorList>
    </citation>
    <scope>NUCLEOTIDE SEQUENCE [LARGE SCALE GENOMIC DNA]</scope>
    <source>
        <strain evidence="1 2">GBBC3284</strain>
    </source>
</reference>
<dbReference type="RefSeq" id="WP_142843689.1">
    <property type="nucleotide sequence ID" value="NZ_SGNY01000018.1"/>
</dbReference>
<dbReference type="Proteomes" id="UP000315434">
    <property type="component" value="Unassembled WGS sequence"/>
</dbReference>
<dbReference type="AlphaFoldDB" id="A0A546WYT0"/>
<protein>
    <submittedName>
        <fullName evidence="1">Uncharacterized protein</fullName>
    </submittedName>
</protein>
<name>A0A546WYT0_RHIRH</name>
<accession>A0A546WYT0</accession>
<evidence type="ECO:0000313" key="1">
    <source>
        <dbReference type="EMBL" id="TRA93675.1"/>
    </source>
</evidence>
<comment type="caution">
    <text evidence="1">The sequence shown here is derived from an EMBL/GenBank/DDBJ whole genome shotgun (WGS) entry which is preliminary data.</text>
</comment>
<proteinExistence type="predicted"/>
<evidence type="ECO:0000313" key="2">
    <source>
        <dbReference type="Proteomes" id="UP000315434"/>
    </source>
</evidence>
<dbReference type="EMBL" id="SGNY01000018">
    <property type="protein sequence ID" value="TRA93675.1"/>
    <property type="molecule type" value="Genomic_DNA"/>
</dbReference>
<dbReference type="OrthoDB" id="9995766at2"/>
<gene>
    <name evidence="1" type="ORF">EXN68_27205</name>
</gene>